<keyword evidence="6" id="KW-1185">Reference proteome</keyword>
<dbReference type="Gene3D" id="3.40.50.2300">
    <property type="match status" value="2"/>
</dbReference>
<dbReference type="InterPro" id="IPR051010">
    <property type="entry name" value="BCAA_transport"/>
</dbReference>
<organism evidence="5 6">
    <name type="scientific">Novosphingobium colocasiae</name>
    <dbReference type="NCBI Taxonomy" id="1256513"/>
    <lineage>
        <taxon>Bacteria</taxon>
        <taxon>Pseudomonadati</taxon>
        <taxon>Pseudomonadota</taxon>
        <taxon>Alphaproteobacteria</taxon>
        <taxon>Sphingomonadales</taxon>
        <taxon>Sphingomonadaceae</taxon>
        <taxon>Novosphingobium</taxon>
    </lineage>
</organism>
<evidence type="ECO:0000256" key="3">
    <source>
        <dbReference type="ARBA" id="ARBA00022970"/>
    </source>
</evidence>
<proteinExistence type="inferred from homology"/>
<accession>A0A918PCI5</accession>
<dbReference type="EMBL" id="BMZA01000002">
    <property type="protein sequence ID" value="GGY96854.1"/>
    <property type="molecule type" value="Genomic_DNA"/>
</dbReference>
<dbReference type="SUPFAM" id="SSF53822">
    <property type="entry name" value="Periplasmic binding protein-like I"/>
    <property type="match status" value="1"/>
</dbReference>
<evidence type="ECO:0000313" key="6">
    <source>
        <dbReference type="Proteomes" id="UP000648075"/>
    </source>
</evidence>
<reference evidence="5" key="2">
    <citation type="submission" date="2020-09" db="EMBL/GenBank/DDBJ databases">
        <authorList>
            <person name="Sun Q."/>
            <person name="Kim S."/>
        </authorList>
    </citation>
    <scope>NUCLEOTIDE SEQUENCE</scope>
    <source>
        <strain evidence="5">KCTC 32255</strain>
    </source>
</reference>
<comment type="caution">
    <text evidence="5">The sequence shown here is derived from an EMBL/GenBank/DDBJ whole genome shotgun (WGS) entry which is preliminary data.</text>
</comment>
<evidence type="ECO:0000259" key="4">
    <source>
        <dbReference type="Pfam" id="PF13458"/>
    </source>
</evidence>
<evidence type="ECO:0000256" key="1">
    <source>
        <dbReference type="ARBA" id="ARBA00010062"/>
    </source>
</evidence>
<dbReference type="GO" id="GO:0006865">
    <property type="term" value="P:amino acid transport"/>
    <property type="evidence" value="ECO:0007669"/>
    <property type="project" value="UniProtKB-KW"/>
</dbReference>
<gene>
    <name evidence="5" type="ORF">GCM10011614_09730</name>
</gene>
<dbReference type="InterPro" id="IPR028082">
    <property type="entry name" value="Peripla_BP_I"/>
</dbReference>
<dbReference type="AlphaFoldDB" id="A0A918PCI5"/>
<keyword evidence="3" id="KW-0813">Transport</keyword>
<keyword evidence="2" id="KW-0732">Signal</keyword>
<comment type="similarity">
    <text evidence="1">Belongs to the leucine-binding protein family.</text>
</comment>
<dbReference type="Pfam" id="PF13458">
    <property type="entry name" value="Peripla_BP_6"/>
    <property type="match status" value="1"/>
</dbReference>
<dbReference type="Proteomes" id="UP000648075">
    <property type="component" value="Unassembled WGS sequence"/>
</dbReference>
<dbReference type="PANTHER" id="PTHR30483">
    <property type="entry name" value="LEUCINE-SPECIFIC-BINDING PROTEIN"/>
    <property type="match status" value="1"/>
</dbReference>
<sequence>MTSRRRVRIGLLHDAADLADPGPSSFDPAEWIARALADRDETAAEVELIYAYALGLPTGTAEAVERAFRELADQDVSLIIGPSLADNAIVATALADDLRVPTINWADTARARGRWMFQLPTGSHELEPGLMIDHLAAHGGRSVAVLYEPTPSGTRMLRHLHTAAQAADIAATTIAASGATSAEAAAAIDTALGAQPDALVHLGTGGQAPALVAALKRTDWRGPAIMNASAWAALPLASRRDSAWYRFETIGGGNRLMADAALPPDADPALCALGHDLGRIIAQALAMAVEPSRLGLRHALDHLPPLPAAMGGKGTTLGFSVQDHGALHGSFPLLVAPATEVTTG</sequence>
<keyword evidence="3" id="KW-0029">Amino-acid transport</keyword>
<feature type="domain" description="Leucine-binding protein" evidence="4">
    <location>
        <begin position="60"/>
        <end position="233"/>
    </location>
</feature>
<protein>
    <recommendedName>
        <fullName evidence="4">Leucine-binding protein domain-containing protein</fullName>
    </recommendedName>
</protein>
<evidence type="ECO:0000256" key="2">
    <source>
        <dbReference type="ARBA" id="ARBA00022729"/>
    </source>
</evidence>
<reference evidence="5" key="1">
    <citation type="journal article" date="2014" name="Int. J. Syst. Evol. Microbiol.">
        <title>Complete genome sequence of Corynebacterium casei LMG S-19264T (=DSM 44701T), isolated from a smear-ripened cheese.</title>
        <authorList>
            <consortium name="US DOE Joint Genome Institute (JGI-PGF)"/>
            <person name="Walter F."/>
            <person name="Albersmeier A."/>
            <person name="Kalinowski J."/>
            <person name="Ruckert C."/>
        </authorList>
    </citation>
    <scope>NUCLEOTIDE SEQUENCE</scope>
    <source>
        <strain evidence="5">KCTC 32255</strain>
    </source>
</reference>
<evidence type="ECO:0000313" key="5">
    <source>
        <dbReference type="EMBL" id="GGY96854.1"/>
    </source>
</evidence>
<name>A0A918PCI5_9SPHN</name>
<dbReference type="RefSeq" id="WP_189619997.1">
    <property type="nucleotide sequence ID" value="NZ_BMZA01000002.1"/>
</dbReference>
<dbReference type="PANTHER" id="PTHR30483:SF38">
    <property type="entry name" value="BLR7848 PROTEIN"/>
    <property type="match status" value="1"/>
</dbReference>
<dbReference type="InterPro" id="IPR028081">
    <property type="entry name" value="Leu-bd"/>
</dbReference>